<feature type="transmembrane region" description="Helical" evidence="9">
    <location>
        <begin position="87"/>
        <end position="105"/>
    </location>
</feature>
<evidence type="ECO:0000256" key="9">
    <source>
        <dbReference type="HAMAP-Rule" id="MF_00161"/>
    </source>
</evidence>
<keyword evidence="6 9" id="KW-0378">Hydrolase</keyword>
<feature type="transmembrane region" description="Helical" evidence="9">
    <location>
        <begin position="117"/>
        <end position="145"/>
    </location>
</feature>
<proteinExistence type="inferred from homology"/>
<dbReference type="GO" id="GO:0006508">
    <property type="term" value="P:proteolysis"/>
    <property type="evidence" value="ECO:0007669"/>
    <property type="project" value="UniProtKB-KW"/>
</dbReference>
<evidence type="ECO:0000256" key="8">
    <source>
        <dbReference type="ARBA" id="ARBA00023136"/>
    </source>
</evidence>
<dbReference type="NCBIfam" id="TIGR00077">
    <property type="entry name" value="lspA"/>
    <property type="match status" value="1"/>
</dbReference>
<comment type="function">
    <text evidence="9">This protein specifically catalyzes the removal of signal peptides from prolipoproteins.</text>
</comment>
<dbReference type="GO" id="GO:0004190">
    <property type="term" value="F:aspartic-type endopeptidase activity"/>
    <property type="evidence" value="ECO:0007669"/>
    <property type="project" value="UniProtKB-UniRule"/>
</dbReference>
<evidence type="ECO:0000256" key="7">
    <source>
        <dbReference type="ARBA" id="ARBA00022989"/>
    </source>
</evidence>
<dbReference type="UniPathway" id="UPA00665"/>
<dbReference type="PANTHER" id="PTHR33695">
    <property type="entry name" value="LIPOPROTEIN SIGNAL PEPTIDASE"/>
    <property type="match status" value="1"/>
</dbReference>
<comment type="subcellular location">
    <subcellularLocation>
        <location evidence="9">Cell membrane</location>
        <topology evidence="9">Multi-pass membrane protein</topology>
    </subcellularLocation>
</comment>
<sequence>MRRPFLLVGIAIVPVGLDQLIKYLVETGMEMHERIELLPVLSLFRIHNTGIAFSMFSGSGNLFLVVMAAAVMGFVTWLASRTEPHQTIARIGFALVLAGAAGNLIDRAVLGYVVDYILFHVGTWSFAVFNLADAFITVGAILVVIEELLAWWRPAERSPDDLPPGG</sequence>
<gene>
    <name evidence="9" type="primary">lspA</name>
    <name evidence="11" type="ORF">BSQ44_02315</name>
</gene>
<dbReference type="OrthoDB" id="9810259at2"/>
<evidence type="ECO:0000313" key="12">
    <source>
        <dbReference type="Proteomes" id="UP000182840"/>
    </source>
</evidence>
<dbReference type="EC" id="3.4.23.36" evidence="9"/>
<feature type="transmembrane region" description="Helical" evidence="9">
    <location>
        <begin position="62"/>
        <end position="80"/>
    </location>
</feature>
<dbReference type="Proteomes" id="UP000182840">
    <property type="component" value="Chromosome"/>
</dbReference>
<keyword evidence="3 9" id="KW-0645">Protease</keyword>
<evidence type="ECO:0000256" key="6">
    <source>
        <dbReference type="ARBA" id="ARBA00022801"/>
    </source>
</evidence>
<comment type="catalytic activity">
    <reaction evidence="9">
        <text>Release of signal peptides from bacterial membrane prolipoproteins. Hydrolyzes -Xaa-Yaa-Zaa-|-(S,diacylglyceryl)Cys-, in which Xaa is hydrophobic (preferably Leu), and Yaa (Ala or Ser) and Zaa (Gly or Ala) have small, neutral side chains.</text>
        <dbReference type="EC" id="3.4.23.36"/>
    </reaction>
</comment>
<feature type="active site" evidence="9">
    <location>
        <position position="133"/>
    </location>
</feature>
<dbReference type="KEGG" id="meso:BSQ44_02315"/>
<keyword evidence="7 9" id="KW-1133">Transmembrane helix</keyword>
<dbReference type="PANTHER" id="PTHR33695:SF1">
    <property type="entry name" value="LIPOPROTEIN SIGNAL PEPTIDASE"/>
    <property type="match status" value="1"/>
</dbReference>
<feature type="active site" evidence="9">
    <location>
        <position position="115"/>
    </location>
</feature>
<name>A0A1L3SLR2_9HYPH</name>
<dbReference type="HAMAP" id="MF_00161">
    <property type="entry name" value="LspA"/>
    <property type="match status" value="1"/>
</dbReference>
<dbReference type="RefSeq" id="WP_072601759.1">
    <property type="nucleotide sequence ID" value="NZ_CP018171.1"/>
</dbReference>
<comment type="pathway">
    <text evidence="9">Protein modification; lipoprotein biosynthesis (signal peptide cleavage).</text>
</comment>
<dbReference type="InterPro" id="IPR001872">
    <property type="entry name" value="Peptidase_A8"/>
</dbReference>
<dbReference type="PRINTS" id="PR00781">
    <property type="entry name" value="LIPOSIGPTASE"/>
</dbReference>
<organism evidence="11 12">
    <name type="scientific">Aquibium oceanicum</name>
    <dbReference type="NCBI Taxonomy" id="1670800"/>
    <lineage>
        <taxon>Bacteria</taxon>
        <taxon>Pseudomonadati</taxon>
        <taxon>Pseudomonadota</taxon>
        <taxon>Alphaproteobacteria</taxon>
        <taxon>Hyphomicrobiales</taxon>
        <taxon>Phyllobacteriaceae</taxon>
        <taxon>Aquibium</taxon>
    </lineage>
</organism>
<dbReference type="AlphaFoldDB" id="A0A1L3SLR2"/>
<evidence type="ECO:0000256" key="10">
    <source>
        <dbReference type="RuleBase" id="RU004181"/>
    </source>
</evidence>
<keyword evidence="8 9" id="KW-0472">Membrane</keyword>
<keyword evidence="5 9" id="KW-0064">Aspartyl protease</keyword>
<dbReference type="Pfam" id="PF01252">
    <property type="entry name" value="Peptidase_A8"/>
    <property type="match status" value="1"/>
</dbReference>
<comment type="similarity">
    <text evidence="1 9 10">Belongs to the peptidase A8 family.</text>
</comment>
<evidence type="ECO:0000256" key="3">
    <source>
        <dbReference type="ARBA" id="ARBA00022670"/>
    </source>
</evidence>
<evidence type="ECO:0000256" key="5">
    <source>
        <dbReference type="ARBA" id="ARBA00022750"/>
    </source>
</evidence>
<evidence type="ECO:0000256" key="4">
    <source>
        <dbReference type="ARBA" id="ARBA00022692"/>
    </source>
</evidence>
<protein>
    <recommendedName>
        <fullName evidence="9">Lipoprotein signal peptidase</fullName>
        <ecNumber evidence="9">3.4.23.36</ecNumber>
    </recommendedName>
    <alternativeName>
        <fullName evidence="9">Prolipoprotein signal peptidase</fullName>
    </alternativeName>
    <alternativeName>
        <fullName evidence="9">Signal peptidase II</fullName>
        <shortName evidence="9">SPase II</shortName>
    </alternativeName>
</protein>
<evidence type="ECO:0000256" key="1">
    <source>
        <dbReference type="ARBA" id="ARBA00006139"/>
    </source>
</evidence>
<comment type="caution">
    <text evidence="9">Lacks conserved residue(s) required for the propagation of feature annotation.</text>
</comment>
<dbReference type="GO" id="GO:0005886">
    <property type="term" value="C:plasma membrane"/>
    <property type="evidence" value="ECO:0007669"/>
    <property type="project" value="UniProtKB-SubCell"/>
</dbReference>
<keyword evidence="2 9" id="KW-1003">Cell membrane</keyword>
<dbReference type="EMBL" id="CP018171">
    <property type="protein sequence ID" value="APH70347.1"/>
    <property type="molecule type" value="Genomic_DNA"/>
</dbReference>
<evidence type="ECO:0000256" key="2">
    <source>
        <dbReference type="ARBA" id="ARBA00022475"/>
    </source>
</evidence>
<dbReference type="STRING" id="1670800.BSQ44_02315"/>
<keyword evidence="4 9" id="KW-0812">Transmembrane</keyword>
<reference evidence="12" key="1">
    <citation type="submission" date="2016-11" db="EMBL/GenBank/DDBJ databases">
        <title>Mesorhizobium oceanicum sp. nov., isolated from deep seawater in South China Sea.</title>
        <authorList>
            <person name="Fu G.-Y."/>
        </authorList>
    </citation>
    <scope>NUCLEOTIDE SEQUENCE [LARGE SCALE GENOMIC DNA]</scope>
    <source>
        <strain evidence="12">B7</strain>
    </source>
</reference>
<accession>A0A1L3SLR2</accession>
<evidence type="ECO:0000313" key="11">
    <source>
        <dbReference type="EMBL" id="APH70347.1"/>
    </source>
</evidence>
<keyword evidence="12" id="KW-1185">Reference proteome</keyword>